<organism evidence="10 11">
    <name type="scientific">Emticicia aquatilis</name>
    <dbReference type="NCBI Taxonomy" id="1537369"/>
    <lineage>
        <taxon>Bacteria</taxon>
        <taxon>Pseudomonadati</taxon>
        <taxon>Bacteroidota</taxon>
        <taxon>Cytophagia</taxon>
        <taxon>Cytophagales</taxon>
        <taxon>Leadbetterellaceae</taxon>
        <taxon>Emticicia</taxon>
    </lineage>
</organism>
<evidence type="ECO:0000256" key="1">
    <source>
        <dbReference type="ARBA" id="ARBA00001231"/>
    </source>
</evidence>
<dbReference type="SUPFAM" id="SSF55545">
    <property type="entry name" value="beta-N-acetylhexosaminidase-like domain"/>
    <property type="match status" value="1"/>
</dbReference>
<protein>
    <recommendedName>
        <fullName evidence="3">beta-N-acetylhexosaminidase</fullName>
        <ecNumber evidence="3">3.2.1.52</ecNumber>
    </recommendedName>
</protein>
<sequence>MKRLLFVFFCFATTVWGQNTYNIIPQPDTLIAKSGTFVISSETRIILQTNDAPTAAVAKLLSSQVAQTTGMKLFTEVSLPKVPRIDPKTKKAIPVPPITNAILFVKSTKPMSEDGYELSVESNLVTITASGSQGYFYALQTIFQLLPAQIYSSNKVNGLLLSMPCVNIVDKPRYQHRGFMLDVGRHFMPLSFVKKTIDLLAMHKMNILHWHLTEDQGWRIEIMKYPRLTQVGSVRSETIEGKMSYNQPLKFDGKEHSGFYTQDEIREVVKYAQEKYVTIIPEIEMPGHALAALAAYPELGCTGGPYGVAKIWGVIEDVYCPTEKTFKFIEDVLTEVMDLFPSKYIHIGGDECPKITWQRSKFCQDLMKAQGLKDEHELQSYFIKRIDKFLTSKGRKLMGWDEILEGGLSPNATVMSWRGVQGGIEAAKQKHDVVMTPNSHVYIDYYQSHAITEPLAIGGFLTLEKVYSYEPTPSELKPEETKHILGAQVNLWTEYVATPEHAEYMTFPRACALSEVTWTPSINKNFADFGRRLEAHFKRLEVLKVNYAKSIFDVKETATPNKNTQTVEVKLEPYVRDAQVRYSLDFSKPTANSPIFVPQTFNKLTTVRAAIFRNGQQIGNEFVKTYRMPDK</sequence>
<dbReference type="Gene3D" id="3.20.20.80">
    <property type="entry name" value="Glycosidases"/>
    <property type="match status" value="1"/>
</dbReference>
<dbReference type="RefSeq" id="WP_188770085.1">
    <property type="nucleotide sequence ID" value="NZ_BMKK01000013.1"/>
</dbReference>
<dbReference type="InterPro" id="IPR015883">
    <property type="entry name" value="Glyco_hydro_20_cat"/>
</dbReference>
<dbReference type="Pfam" id="PF13290">
    <property type="entry name" value="CHB_HEX_C_1"/>
    <property type="match status" value="1"/>
</dbReference>
<evidence type="ECO:0000256" key="6">
    <source>
        <dbReference type="PIRSR" id="PIRSR625705-1"/>
    </source>
</evidence>
<dbReference type="EMBL" id="BMKK01000013">
    <property type="protein sequence ID" value="GGD77695.1"/>
    <property type="molecule type" value="Genomic_DNA"/>
</dbReference>
<dbReference type="SUPFAM" id="SSF51445">
    <property type="entry name" value="(Trans)glycosidases"/>
    <property type="match status" value="1"/>
</dbReference>
<evidence type="ECO:0000256" key="4">
    <source>
        <dbReference type="ARBA" id="ARBA00022801"/>
    </source>
</evidence>
<name>A0A916Z5Q7_9BACT</name>
<dbReference type="Pfam" id="PF00728">
    <property type="entry name" value="Glyco_hydro_20"/>
    <property type="match status" value="1"/>
</dbReference>
<evidence type="ECO:0000313" key="11">
    <source>
        <dbReference type="Proteomes" id="UP000609064"/>
    </source>
</evidence>
<evidence type="ECO:0000259" key="9">
    <source>
        <dbReference type="Pfam" id="PF13290"/>
    </source>
</evidence>
<dbReference type="PANTHER" id="PTHR22600">
    <property type="entry name" value="BETA-HEXOSAMINIDASE"/>
    <property type="match status" value="1"/>
</dbReference>
<reference evidence="10" key="1">
    <citation type="journal article" date="2014" name="Int. J. Syst. Evol. Microbiol.">
        <title>Complete genome sequence of Corynebacterium casei LMG S-19264T (=DSM 44701T), isolated from a smear-ripened cheese.</title>
        <authorList>
            <consortium name="US DOE Joint Genome Institute (JGI-PGF)"/>
            <person name="Walter F."/>
            <person name="Albersmeier A."/>
            <person name="Kalinowski J."/>
            <person name="Ruckert C."/>
        </authorList>
    </citation>
    <scope>NUCLEOTIDE SEQUENCE</scope>
    <source>
        <strain evidence="10">CGMCC 1.15958</strain>
    </source>
</reference>
<dbReference type="GO" id="GO:0005975">
    <property type="term" value="P:carbohydrate metabolic process"/>
    <property type="evidence" value="ECO:0007669"/>
    <property type="project" value="InterPro"/>
</dbReference>
<dbReference type="InterPro" id="IPR025705">
    <property type="entry name" value="Beta_hexosaminidase_sua/sub"/>
</dbReference>
<dbReference type="InterPro" id="IPR015882">
    <property type="entry name" value="HEX_bac_N"/>
</dbReference>
<dbReference type="InterPro" id="IPR029018">
    <property type="entry name" value="Hex-like_dom2"/>
</dbReference>
<dbReference type="EC" id="3.2.1.52" evidence="3"/>
<keyword evidence="5" id="KW-0326">Glycosidase</keyword>
<evidence type="ECO:0000313" key="10">
    <source>
        <dbReference type="EMBL" id="GGD77695.1"/>
    </source>
</evidence>
<proteinExistence type="inferred from homology"/>
<dbReference type="CDD" id="cd06563">
    <property type="entry name" value="GH20_chitobiase-like"/>
    <property type="match status" value="1"/>
</dbReference>
<evidence type="ECO:0000259" key="8">
    <source>
        <dbReference type="Pfam" id="PF02838"/>
    </source>
</evidence>
<dbReference type="Gene3D" id="3.30.379.10">
    <property type="entry name" value="Chitobiase/beta-hexosaminidase domain 2-like"/>
    <property type="match status" value="1"/>
</dbReference>
<dbReference type="Proteomes" id="UP000609064">
    <property type="component" value="Unassembled WGS sequence"/>
</dbReference>
<evidence type="ECO:0000256" key="2">
    <source>
        <dbReference type="ARBA" id="ARBA00006285"/>
    </source>
</evidence>
<feature type="domain" description="GH29D-like beta-sandwich" evidence="9">
    <location>
        <begin position="564"/>
        <end position="617"/>
    </location>
</feature>
<evidence type="ECO:0000256" key="3">
    <source>
        <dbReference type="ARBA" id="ARBA00012663"/>
    </source>
</evidence>
<dbReference type="PRINTS" id="PR00738">
    <property type="entry name" value="GLHYDRLASE20"/>
</dbReference>
<evidence type="ECO:0000259" key="7">
    <source>
        <dbReference type="Pfam" id="PF00728"/>
    </source>
</evidence>
<keyword evidence="4" id="KW-0378">Hydrolase</keyword>
<gene>
    <name evidence="10" type="ORF">GCM10011514_47020</name>
</gene>
<dbReference type="PANTHER" id="PTHR22600:SF57">
    <property type="entry name" value="BETA-N-ACETYLHEXOSAMINIDASE"/>
    <property type="match status" value="1"/>
</dbReference>
<feature type="domain" description="Glycoside hydrolase family 20 catalytic" evidence="7">
    <location>
        <begin position="174"/>
        <end position="520"/>
    </location>
</feature>
<comment type="similarity">
    <text evidence="2">Belongs to the glycosyl hydrolase 20 family.</text>
</comment>
<dbReference type="InterPro" id="IPR017853">
    <property type="entry name" value="GH"/>
</dbReference>
<comment type="catalytic activity">
    <reaction evidence="1">
        <text>Hydrolysis of terminal non-reducing N-acetyl-D-hexosamine residues in N-acetyl-beta-D-hexosaminides.</text>
        <dbReference type="EC" id="3.2.1.52"/>
    </reaction>
</comment>
<dbReference type="GO" id="GO:0030203">
    <property type="term" value="P:glycosaminoglycan metabolic process"/>
    <property type="evidence" value="ECO:0007669"/>
    <property type="project" value="TreeGrafter"/>
</dbReference>
<feature type="active site" description="Proton donor" evidence="6">
    <location>
        <position position="351"/>
    </location>
</feature>
<dbReference type="AlphaFoldDB" id="A0A916Z5Q7"/>
<evidence type="ECO:0000256" key="5">
    <source>
        <dbReference type="ARBA" id="ARBA00023295"/>
    </source>
</evidence>
<feature type="domain" description="Beta-hexosaminidase bacterial type N-terminal" evidence="8">
    <location>
        <begin position="21"/>
        <end position="170"/>
    </location>
</feature>
<accession>A0A916Z5Q7</accession>
<reference evidence="10" key="2">
    <citation type="submission" date="2020-09" db="EMBL/GenBank/DDBJ databases">
        <authorList>
            <person name="Sun Q."/>
            <person name="Zhou Y."/>
        </authorList>
    </citation>
    <scope>NUCLEOTIDE SEQUENCE</scope>
    <source>
        <strain evidence="10">CGMCC 1.15958</strain>
    </source>
</reference>
<dbReference type="Pfam" id="PF02838">
    <property type="entry name" value="Glyco_hydro_20b"/>
    <property type="match status" value="1"/>
</dbReference>
<comment type="caution">
    <text evidence="10">The sequence shown here is derived from an EMBL/GenBank/DDBJ whole genome shotgun (WGS) entry which is preliminary data.</text>
</comment>
<keyword evidence="11" id="KW-1185">Reference proteome</keyword>
<dbReference type="InterPro" id="IPR059177">
    <property type="entry name" value="GH29D-like_dom"/>
</dbReference>
<dbReference type="GO" id="GO:0004563">
    <property type="term" value="F:beta-N-acetylhexosaminidase activity"/>
    <property type="evidence" value="ECO:0007669"/>
    <property type="project" value="UniProtKB-EC"/>
</dbReference>
<dbReference type="GO" id="GO:0016020">
    <property type="term" value="C:membrane"/>
    <property type="evidence" value="ECO:0007669"/>
    <property type="project" value="TreeGrafter"/>
</dbReference>
<dbReference type="PIRSF" id="PIRSF001093">
    <property type="entry name" value="B-hxosamndse_ab_euk"/>
    <property type="match status" value="1"/>
</dbReference>